<feature type="region of interest" description="Disordered" evidence="1">
    <location>
        <begin position="43"/>
        <end position="66"/>
    </location>
</feature>
<organism evidence="2 3">
    <name type="scientific">Eumeta variegata</name>
    <name type="common">Bagworm moth</name>
    <name type="synonym">Eumeta japonica</name>
    <dbReference type="NCBI Taxonomy" id="151549"/>
    <lineage>
        <taxon>Eukaryota</taxon>
        <taxon>Metazoa</taxon>
        <taxon>Ecdysozoa</taxon>
        <taxon>Arthropoda</taxon>
        <taxon>Hexapoda</taxon>
        <taxon>Insecta</taxon>
        <taxon>Pterygota</taxon>
        <taxon>Neoptera</taxon>
        <taxon>Endopterygota</taxon>
        <taxon>Lepidoptera</taxon>
        <taxon>Glossata</taxon>
        <taxon>Ditrysia</taxon>
        <taxon>Tineoidea</taxon>
        <taxon>Psychidae</taxon>
        <taxon>Oiketicinae</taxon>
        <taxon>Eumeta</taxon>
    </lineage>
</organism>
<gene>
    <name evidence="2" type="ORF">EVAR_89016_1</name>
</gene>
<name>A0A4C1XCR2_EUMVA</name>
<feature type="compositionally biased region" description="Gly residues" evidence="1">
    <location>
        <begin position="93"/>
        <end position="104"/>
    </location>
</feature>
<feature type="region of interest" description="Disordered" evidence="1">
    <location>
        <begin position="85"/>
        <end position="104"/>
    </location>
</feature>
<evidence type="ECO:0000313" key="2">
    <source>
        <dbReference type="EMBL" id="GBP59945.1"/>
    </source>
</evidence>
<keyword evidence="3" id="KW-1185">Reference proteome</keyword>
<dbReference type="Proteomes" id="UP000299102">
    <property type="component" value="Unassembled WGS sequence"/>
</dbReference>
<protein>
    <submittedName>
        <fullName evidence="2">Uncharacterized protein</fullName>
    </submittedName>
</protein>
<evidence type="ECO:0000313" key="3">
    <source>
        <dbReference type="Proteomes" id="UP000299102"/>
    </source>
</evidence>
<feature type="compositionally biased region" description="Polar residues" evidence="1">
    <location>
        <begin position="43"/>
        <end position="57"/>
    </location>
</feature>
<sequence length="104" mass="10971">MSKPDTTDNSKVGDTLLRARAANGTVDNGDERARVTYAVADSATPQKRVSPIVNESSGGPFHFHHPISTIRHRIPSQEVGNATATPLGLRVSMGGGDRAYFPGG</sequence>
<evidence type="ECO:0000256" key="1">
    <source>
        <dbReference type="SAM" id="MobiDB-lite"/>
    </source>
</evidence>
<reference evidence="2 3" key="1">
    <citation type="journal article" date="2019" name="Commun. Biol.">
        <title>The bagworm genome reveals a unique fibroin gene that provides high tensile strength.</title>
        <authorList>
            <person name="Kono N."/>
            <person name="Nakamura H."/>
            <person name="Ohtoshi R."/>
            <person name="Tomita M."/>
            <person name="Numata K."/>
            <person name="Arakawa K."/>
        </authorList>
    </citation>
    <scope>NUCLEOTIDE SEQUENCE [LARGE SCALE GENOMIC DNA]</scope>
</reference>
<dbReference type="AlphaFoldDB" id="A0A4C1XCR2"/>
<dbReference type="EMBL" id="BGZK01000774">
    <property type="protein sequence ID" value="GBP59945.1"/>
    <property type="molecule type" value="Genomic_DNA"/>
</dbReference>
<comment type="caution">
    <text evidence="2">The sequence shown here is derived from an EMBL/GenBank/DDBJ whole genome shotgun (WGS) entry which is preliminary data.</text>
</comment>
<proteinExistence type="predicted"/>
<accession>A0A4C1XCR2</accession>